<dbReference type="SUPFAM" id="SSF53335">
    <property type="entry name" value="S-adenosyl-L-methionine-dependent methyltransferases"/>
    <property type="match status" value="1"/>
</dbReference>
<proteinExistence type="predicted"/>
<reference evidence="2" key="1">
    <citation type="journal article" date="2011" name="Proc. Natl. Acad. Sci. U.S.A.">
        <title>Genomic insights into the physiology and ecology of the marine filamentous cyanobacterium Lyngbya majuscula.</title>
        <authorList>
            <person name="Jones A.C."/>
            <person name="Monroe E.A."/>
            <person name="Podell S."/>
            <person name="Hess W.R."/>
            <person name="Klages S."/>
            <person name="Esquenazi E."/>
            <person name="Niessen S."/>
            <person name="Hoover H."/>
            <person name="Rothmann M."/>
            <person name="Lasken R.S."/>
            <person name="Yates J.R.III."/>
            <person name="Reinhardt R."/>
            <person name="Kube M."/>
            <person name="Burkart M.D."/>
            <person name="Allen E.E."/>
            <person name="Dorrestein P.C."/>
            <person name="Gerwick W.H."/>
            <person name="Gerwick L."/>
        </authorList>
    </citation>
    <scope>NUCLEOTIDE SEQUENCE [LARGE SCALE GENOMIC DNA]</scope>
    <source>
        <strain evidence="2">3L</strain>
    </source>
</reference>
<dbReference type="EMBL" id="GL890956">
    <property type="protein sequence ID" value="EGJ30271.1"/>
    <property type="molecule type" value="Genomic_DNA"/>
</dbReference>
<name>F4XYY0_9CYAN</name>
<gene>
    <name evidence="1" type="ORF">LYNGBM3L_53690</name>
</gene>
<organism evidence="1 2">
    <name type="scientific">Moorena producens 3L</name>
    <dbReference type="NCBI Taxonomy" id="489825"/>
    <lineage>
        <taxon>Bacteria</taxon>
        <taxon>Bacillati</taxon>
        <taxon>Cyanobacteriota</taxon>
        <taxon>Cyanophyceae</taxon>
        <taxon>Coleofasciculales</taxon>
        <taxon>Coleofasciculaceae</taxon>
        <taxon>Moorena</taxon>
    </lineage>
</organism>
<dbReference type="Gene3D" id="3.40.50.150">
    <property type="entry name" value="Vaccinia Virus protein VP39"/>
    <property type="match status" value="1"/>
</dbReference>
<accession>F4XYY0</accession>
<dbReference type="Proteomes" id="UP000003959">
    <property type="component" value="Unassembled WGS sequence"/>
</dbReference>
<keyword evidence="2" id="KW-1185">Reference proteome</keyword>
<sequence>MKNQSADQFIRSDQEISQNKRLVKISDREDICSLPKGIWRPLTENYHLQTWKGIPMDKSPIEIALYPMLIYELQPKTIIELGADTGGSAVWLADQLKLFEIEGLVYSVDIDLSLLDEKAKAQPKIKFLEGDCNQIDLVLSTTLLSTLPHPWLIIEDAHVNLVGILDYFHNNGLQNGDYLIIEDTNKALWEAWSDWEDQEFIERMKCKLDLLKNWMIQHQNEYLIDTYYQDLFGYNGSKNWNSMLKRM</sequence>
<dbReference type="eggNOG" id="COG3510">
    <property type="taxonomic scope" value="Bacteria"/>
</dbReference>
<dbReference type="AlphaFoldDB" id="F4XYY0"/>
<dbReference type="OrthoDB" id="460413at2"/>
<dbReference type="Pfam" id="PF04989">
    <property type="entry name" value="RMNT_CmcI"/>
    <property type="match status" value="1"/>
</dbReference>
<evidence type="ECO:0000313" key="2">
    <source>
        <dbReference type="Proteomes" id="UP000003959"/>
    </source>
</evidence>
<dbReference type="InterPro" id="IPR029063">
    <property type="entry name" value="SAM-dependent_MTases_sf"/>
</dbReference>
<protein>
    <submittedName>
        <fullName evidence="1">Cephalosporin hydroxylase</fullName>
    </submittedName>
</protein>
<dbReference type="GO" id="GO:0008610">
    <property type="term" value="P:lipid biosynthetic process"/>
    <property type="evidence" value="ECO:0007669"/>
    <property type="project" value="InterPro"/>
</dbReference>
<dbReference type="CDD" id="cd02440">
    <property type="entry name" value="AdoMet_MTases"/>
    <property type="match status" value="1"/>
</dbReference>
<dbReference type="GO" id="GO:0008168">
    <property type="term" value="F:methyltransferase activity"/>
    <property type="evidence" value="ECO:0007669"/>
    <property type="project" value="InterPro"/>
</dbReference>
<dbReference type="RefSeq" id="WP_008188149.1">
    <property type="nucleotide sequence ID" value="NZ_GL890956.1"/>
</dbReference>
<evidence type="ECO:0000313" key="1">
    <source>
        <dbReference type="EMBL" id="EGJ30271.1"/>
    </source>
</evidence>
<dbReference type="HOGENOM" id="CLU_088852_0_0_3"/>
<dbReference type="InterPro" id="IPR007072">
    <property type="entry name" value="RNMT_CmcI"/>
</dbReference>